<gene>
    <name evidence="1" type="ORF">AVDCRST_MAG52-2464</name>
</gene>
<evidence type="ECO:0000313" key="1">
    <source>
        <dbReference type="EMBL" id="CAA9257555.1"/>
    </source>
</evidence>
<sequence length="263" mass="28578">MPPTCHDDRVDDVLVLPSAGPDPLPVDTAVAAVLGYTRGRRPLHFRAPNARTGRWVEIPAFAYERFDRRPGTVGPLGEPDILTAEGLHGRLDPESWSAMKAVLGDVGPLADAISDRAAGRPLGELPDDEFSVLAEPGTVGAGLRRIREHCEAVPGVPPQHVVAALHHRRPSLVPLLHRTTRWQLLPHVREGDSGVEAVIHRELRSNRPAFAALQERLAAVLDGDRPLTVLRLHDILLWLSGTLRLTHAVALGQPVLHPGSRPV</sequence>
<reference evidence="1" key="1">
    <citation type="submission" date="2020-02" db="EMBL/GenBank/DDBJ databases">
        <authorList>
            <person name="Meier V. D."/>
        </authorList>
    </citation>
    <scope>NUCLEOTIDE SEQUENCE</scope>
    <source>
        <strain evidence="1">AVDCRST_MAG52</strain>
    </source>
</reference>
<dbReference type="Pfam" id="PF19827">
    <property type="entry name" value="DUF6308"/>
    <property type="match status" value="1"/>
</dbReference>
<proteinExistence type="predicted"/>
<dbReference type="EMBL" id="CADCTN010000176">
    <property type="protein sequence ID" value="CAA9257555.1"/>
    <property type="molecule type" value="Genomic_DNA"/>
</dbReference>
<name>A0A6J4ISA8_9ACTN</name>
<accession>A0A6J4ISA8</accession>
<dbReference type="AlphaFoldDB" id="A0A6J4ISA8"/>
<dbReference type="InterPro" id="IPR046275">
    <property type="entry name" value="DUF6308"/>
</dbReference>
<protein>
    <submittedName>
        <fullName evidence="1">Uncharacterized protein</fullName>
    </submittedName>
</protein>
<organism evidence="1">
    <name type="scientific">uncultured Blastococcus sp</name>
    <dbReference type="NCBI Taxonomy" id="217144"/>
    <lineage>
        <taxon>Bacteria</taxon>
        <taxon>Bacillati</taxon>
        <taxon>Actinomycetota</taxon>
        <taxon>Actinomycetes</taxon>
        <taxon>Geodermatophilales</taxon>
        <taxon>Geodermatophilaceae</taxon>
        <taxon>Blastococcus</taxon>
        <taxon>environmental samples</taxon>
    </lineage>
</organism>